<dbReference type="AlphaFoldDB" id="L8WSA5"/>
<proteinExistence type="inferred from homology"/>
<dbReference type="EMBL" id="AFRT01001665">
    <property type="protein sequence ID" value="ELU39677.1"/>
    <property type="molecule type" value="Genomic_DNA"/>
</dbReference>
<evidence type="ECO:0000256" key="3">
    <source>
        <dbReference type="ARBA" id="ARBA00012662"/>
    </source>
</evidence>
<name>L8WSA5_THACA</name>
<keyword evidence="6" id="KW-0326">Glycosidase</keyword>
<evidence type="ECO:0000259" key="8">
    <source>
        <dbReference type="Pfam" id="PF01120"/>
    </source>
</evidence>
<dbReference type="GO" id="GO:0006004">
    <property type="term" value="P:fucose metabolic process"/>
    <property type="evidence" value="ECO:0007669"/>
    <property type="project" value="InterPro"/>
</dbReference>
<evidence type="ECO:0000256" key="1">
    <source>
        <dbReference type="ARBA" id="ARBA00004071"/>
    </source>
</evidence>
<evidence type="ECO:0000256" key="2">
    <source>
        <dbReference type="ARBA" id="ARBA00007951"/>
    </source>
</evidence>
<evidence type="ECO:0000313" key="10">
    <source>
        <dbReference type="Proteomes" id="UP000011668"/>
    </source>
</evidence>
<comment type="caution">
    <text evidence="9">The sequence shown here is derived from an EMBL/GenBank/DDBJ whole genome shotgun (WGS) entry which is preliminary data.</text>
</comment>
<evidence type="ECO:0000256" key="4">
    <source>
        <dbReference type="ARBA" id="ARBA00022729"/>
    </source>
</evidence>
<reference evidence="9 10" key="1">
    <citation type="journal article" date="2013" name="Nat. Commun.">
        <title>The evolution and pathogenic mechanisms of the rice sheath blight pathogen.</title>
        <authorList>
            <person name="Zheng A."/>
            <person name="Lin R."/>
            <person name="Xu L."/>
            <person name="Qin P."/>
            <person name="Tang C."/>
            <person name="Ai P."/>
            <person name="Zhang D."/>
            <person name="Liu Y."/>
            <person name="Sun Z."/>
            <person name="Feng H."/>
            <person name="Wang Y."/>
            <person name="Chen Y."/>
            <person name="Liang X."/>
            <person name="Fu R."/>
            <person name="Li Q."/>
            <person name="Zhang J."/>
            <person name="Yu X."/>
            <person name="Xie Z."/>
            <person name="Ding L."/>
            <person name="Guan P."/>
            <person name="Tang J."/>
            <person name="Liang Y."/>
            <person name="Wang S."/>
            <person name="Deng Q."/>
            <person name="Li S."/>
            <person name="Zhu J."/>
            <person name="Wang L."/>
            <person name="Liu H."/>
            <person name="Li P."/>
        </authorList>
    </citation>
    <scope>NUCLEOTIDE SEQUENCE [LARGE SCALE GENOMIC DNA]</scope>
    <source>
        <strain evidence="10">AG-1 IA</strain>
    </source>
</reference>
<evidence type="ECO:0000256" key="6">
    <source>
        <dbReference type="ARBA" id="ARBA00023295"/>
    </source>
</evidence>
<dbReference type="Proteomes" id="UP000011668">
    <property type="component" value="Unassembled WGS sequence"/>
</dbReference>
<feature type="domain" description="Glycoside hydrolase family 29 N-terminal" evidence="8">
    <location>
        <begin position="47"/>
        <end position="272"/>
    </location>
</feature>
<organism evidence="9 10">
    <name type="scientific">Thanatephorus cucumeris (strain AG1-IA)</name>
    <name type="common">Rice sheath blight fungus</name>
    <name type="synonym">Rhizoctonia solani</name>
    <dbReference type="NCBI Taxonomy" id="983506"/>
    <lineage>
        <taxon>Eukaryota</taxon>
        <taxon>Fungi</taxon>
        <taxon>Dikarya</taxon>
        <taxon>Basidiomycota</taxon>
        <taxon>Agaricomycotina</taxon>
        <taxon>Agaricomycetes</taxon>
        <taxon>Cantharellales</taxon>
        <taxon>Ceratobasidiaceae</taxon>
        <taxon>Rhizoctonia</taxon>
        <taxon>Rhizoctonia solani AG-1</taxon>
    </lineage>
</organism>
<dbReference type="EC" id="3.2.1.51" evidence="3"/>
<dbReference type="InterPro" id="IPR000933">
    <property type="entry name" value="Glyco_hydro_29"/>
</dbReference>
<evidence type="ECO:0000313" key="9">
    <source>
        <dbReference type="EMBL" id="ELU39677.1"/>
    </source>
</evidence>
<keyword evidence="4" id="KW-0732">Signal</keyword>
<comment type="function">
    <text evidence="1">Alpha-L-fucosidase is responsible for hydrolyzing the alpha-1,6-linked fucose joined to the reducing-end N-acetylglucosamine of the carbohydrate moieties of glycoproteins.</text>
</comment>
<dbReference type="PRINTS" id="PR00741">
    <property type="entry name" value="GLHYDRLASE29"/>
</dbReference>
<feature type="region of interest" description="Disordered" evidence="7">
    <location>
        <begin position="984"/>
        <end position="1013"/>
    </location>
</feature>
<dbReference type="GO" id="GO:0004560">
    <property type="term" value="F:alpha-L-fucosidase activity"/>
    <property type="evidence" value="ECO:0007669"/>
    <property type="project" value="UniProtKB-EC"/>
</dbReference>
<evidence type="ECO:0000256" key="5">
    <source>
        <dbReference type="ARBA" id="ARBA00022801"/>
    </source>
</evidence>
<dbReference type="PANTHER" id="PTHR10030">
    <property type="entry name" value="ALPHA-L-FUCOSIDASE"/>
    <property type="match status" value="1"/>
</dbReference>
<dbReference type="Gene3D" id="1.20.1280.50">
    <property type="match status" value="1"/>
</dbReference>
<dbReference type="GO" id="GO:0016139">
    <property type="term" value="P:glycoside catabolic process"/>
    <property type="evidence" value="ECO:0007669"/>
    <property type="project" value="TreeGrafter"/>
</dbReference>
<gene>
    <name evidence="9" type="ORF">AG1IA_06302</name>
</gene>
<dbReference type="PANTHER" id="PTHR10030:SF37">
    <property type="entry name" value="ALPHA-L-FUCOSIDASE-RELATED"/>
    <property type="match status" value="1"/>
</dbReference>
<accession>L8WSA5</accession>
<dbReference type="OrthoDB" id="6039950at2759"/>
<dbReference type="SUPFAM" id="SSF51445">
    <property type="entry name" value="(Trans)glycosidases"/>
    <property type="match status" value="1"/>
</dbReference>
<keyword evidence="5 9" id="KW-0378">Hydrolase</keyword>
<evidence type="ECO:0000256" key="7">
    <source>
        <dbReference type="SAM" id="MobiDB-lite"/>
    </source>
</evidence>
<keyword evidence="10" id="KW-1185">Reference proteome</keyword>
<dbReference type="Pfam" id="PF01120">
    <property type="entry name" value="Alpha_L_fucos"/>
    <property type="match status" value="1"/>
</dbReference>
<dbReference type="InterPro" id="IPR057739">
    <property type="entry name" value="Glyco_hydro_29_N"/>
</dbReference>
<feature type="compositionally biased region" description="Low complexity" evidence="7">
    <location>
        <begin position="985"/>
        <end position="1004"/>
    </location>
</feature>
<sequence length="1028" mass="116124">MPGIHWCKIQRFTMDQLVCNGRRKILCPRDGKLDDGAMSRIPLYTFQKHHDGFALFDTHNSTHRSSVYLGPKRDFIRELMDVASKEQPNMHKGTYYSLPEWFNPDAGPYGFGDWPGHLATGNMGPRSWSVFLGLIFVARLDGLQWCDIGGPNRTLEFAAEWYNQATKAGKQVTMNNRCGVVPDWNRSVGSYPAHMPLRHLTPSACRYSYGYNRQTKDEEYRSAETIIQSLVDIVSKNGNYLLNLGPTGEGEIIPAMVERLVEVGEWLGHSGECVFNTTYSFLGAESNSIRFTTTPKSFCIISLSEPEGDRLVVERPVPILPGDTITFLGDKSEKPVPWTYRDGRLTIFTTKSIDTVKSAWAFKITYGDARVEIIFSALLTWAIWTRPRLCFSAISVITYHKIIMIEELVVSSSLLQEALNRYRAACSAVRRSCIADGLMNGLPHELSNRVRKEMELLSSYEVKFHDAKSAISFVRNTASFAPINILPREIMSRIFQLVVVGESCSQQKEVPYDPQSTGVSISNYPGVLTHVCSLWRQIALSSSILWTHIDLSLDPLVRVQLNYRANIYASRAGQLPLYLHIIPFQSIHTHDAIPSICQTIISLAPRTGTLVLVLQNLSDEILETFLKYCTPLIFTRLHLELISKGASARSFIRAKQDLNREKIVGEQRLLDLSKDQLEEILLHITSLHASSPLFPWSSRVYHNLTELRLSYSSVQHSNEISESNFVGILRSSPLLRRLEFAFFVVDVLPAATPVRPIVLEHMEELKVTIRKSMPSGVFDVGCLLRWIAPGSNPLQVVIDQRHNKWSVAIQENSVFRDKLVVDFFSRSNVTQVIATFEHHLSVLADLIDIAPNIRAIILEQFGFQVVPEAHSIPQSHICLDSLYLLRSGVDIPKLMNAIRVCKIRKIFFWGCFISQSPIVLSSDNDAISRALENSSLSYRPTIEYLPNHPLHPTGHPFEFHPDTLIRTHEWTFCDEACSESRDFVSSSGPSSLQSRGLPKSYRSGSHGRRGRVGGRRISYPIEKLYILS</sequence>
<dbReference type="STRING" id="983506.L8WSA5"/>
<comment type="similarity">
    <text evidence="2">Belongs to the glycosyl hydrolase 29 family.</text>
</comment>
<protein>
    <recommendedName>
        <fullName evidence="3">alpha-L-fucosidase</fullName>
        <ecNumber evidence="3">3.2.1.51</ecNumber>
    </recommendedName>
</protein>
<dbReference type="InterPro" id="IPR017853">
    <property type="entry name" value="GH"/>
</dbReference>
<dbReference type="HOGENOM" id="CLU_294768_0_0_1"/>
<dbReference type="Gene3D" id="3.20.20.80">
    <property type="entry name" value="Glycosidases"/>
    <property type="match status" value="1"/>
</dbReference>
<dbReference type="InterPro" id="IPR016286">
    <property type="entry name" value="FUC_metazoa-typ"/>
</dbReference>
<dbReference type="SMART" id="SM00812">
    <property type="entry name" value="Alpha_L_fucos"/>
    <property type="match status" value="1"/>
</dbReference>